<dbReference type="Proteomes" id="UP000324104">
    <property type="component" value="Unassembled WGS sequence"/>
</dbReference>
<feature type="domain" description="ABC transmembrane type-1" evidence="9">
    <location>
        <begin position="70"/>
        <end position="275"/>
    </location>
</feature>
<dbReference type="Gene3D" id="1.10.3720.10">
    <property type="entry name" value="MetI-like"/>
    <property type="match status" value="1"/>
</dbReference>
<feature type="transmembrane region" description="Helical" evidence="8">
    <location>
        <begin position="74"/>
        <end position="95"/>
    </location>
</feature>
<dbReference type="InterPro" id="IPR035906">
    <property type="entry name" value="MetI-like_sf"/>
</dbReference>
<protein>
    <submittedName>
        <fullName evidence="10">Iron ABC transporter permease</fullName>
    </submittedName>
</protein>
<dbReference type="SUPFAM" id="SSF161098">
    <property type="entry name" value="MetI-like"/>
    <property type="match status" value="1"/>
</dbReference>
<feature type="transmembrane region" description="Helical" evidence="8">
    <location>
        <begin position="107"/>
        <end position="130"/>
    </location>
</feature>
<evidence type="ECO:0000256" key="5">
    <source>
        <dbReference type="ARBA" id="ARBA00022692"/>
    </source>
</evidence>
<keyword evidence="6 8" id="KW-1133">Transmembrane helix</keyword>
<accession>A0A5D5AYR8</accession>
<comment type="caution">
    <text evidence="10">The sequence shown here is derived from an EMBL/GenBank/DDBJ whole genome shotgun (WGS) entry which is preliminary data.</text>
</comment>
<evidence type="ECO:0000256" key="6">
    <source>
        <dbReference type="ARBA" id="ARBA00022989"/>
    </source>
</evidence>
<dbReference type="GO" id="GO:0055085">
    <property type="term" value="P:transmembrane transport"/>
    <property type="evidence" value="ECO:0007669"/>
    <property type="project" value="InterPro"/>
</dbReference>
<keyword evidence="5 8" id="KW-0812">Transmembrane</keyword>
<proteinExistence type="inferred from homology"/>
<dbReference type="InterPro" id="IPR000515">
    <property type="entry name" value="MetI-like"/>
</dbReference>
<evidence type="ECO:0000259" key="9">
    <source>
        <dbReference type="PROSITE" id="PS50928"/>
    </source>
</evidence>
<dbReference type="GO" id="GO:0005886">
    <property type="term" value="C:plasma membrane"/>
    <property type="evidence" value="ECO:0007669"/>
    <property type="project" value="UniProtKB-SubCell"/>
</dbReference>
<feature type="transmembrane region" description="Helical" evidence="8">
    <location>
        <begin position="256"/>
        <end position="276"/>
    </location>
</feature>
<comment type="subcellular location">
    <subcellularLocation>
        <location evidence="1 8">Cell membrane</location>
        <topology evidence="1 8">Multi-pass membrane protein</topology>
    </subcellularLocation>
</comment>
<feature type="transmembrane region" description="Helical" evidence="8">
    <location>
        <begin position="213"/>
        <end position="236"/>
    </location>
</feature>
<evidence type="ECO:0000256" key="7">
    <source>
        <dbReference type="ARBA" id="ARBA00023136"/>
    </source>
</evidence>
<evidence type="ECO:0000313" key="10">
    <source>
        <dbReference type="EMBL" id="TYT64041.1"/>
    </source>
</evidence>
<dbReference type="EMBL" id="VTAW01000001">
    <property type="protein sequence ID" value="TYT64041.1"/>
    <property type="molecule type" value="Genomic_DNA"/>
</dbReference>
<keyword evidence="7 8" id="KW-0472">Membrane</keyword>
<evidence type="ECO:0000256" key="1">
    <source>
        <dbReference type="ARBA" id="ARBA00004651"/>
    </source>
</evidence>
<keyword evidence="11" id="KW-1185">Reference proteome</keyword>
<evidence type="ECO:0000256" key="2">
    <source>
        <dbReference type="ARBA" id="ARBA00007069"/>
    </source>
</evidence>
<dbReference type="PANTHER" id="PTHR42929">
    <property type="entry name" value="INNER MEMBRANE ABC TRANSPORTER PERMEASE PROTEIN YDCU-RELATED-RELATED"/>
    <property type="match status" value="1"/>
</dbReference>
<comment type="similarity">
    <text evidence="2">Belongs to the binding-protein-dependent transport system permease family. CysTW subfamily.</text>
</comment>
<reference evidence="10 11" key="1">
    <citation type="submission" date="2019-08" db="EMBL/GenBank/DDBJ databases">
        <title>Archaea genome.</title>
        <authorList>
            <person name="Kajale S."/>
            <person name="Shouche Y."/>
            <person name="Deshpande N."/>
            <person name="Sharma A."/>
        </authorList>
    </citation>
    <scope>NUCLEOTIDE SEQUENCE [LARGE SCALE GENOMIC DNA]</scope>
    <source>
        <strain evidence="10 11">ESP3B_9</strain>
    </source>
</reference>
<keyword evidence="4" id="KW-1003">Cell membrane</keyword>
<evidence type="ECO:0000313" key="11">
    <source>
        <dbReference type="Proteomes" id="UP000324104"/>
    </source>
</evidence>
<dbReference type="Pfam" id="PF00528">
    <property type="entry name" value="BPD_transp_1"/>
    <property type="match status" value="1"/>
</dbReference>
<dbReference type="PROSITE" id="PS50928">
    <property type="entry name" value="ABC_TM1"/>
    <property type="match status" value="1"/>
</dbReference>
<dbReference type="CDD" id="cd06261">
    <property type="entry name" value="TM_PBP2"/>
    <property type="match status" value="1"/>
</dbReference>
<organism evidence="10 11">
    <name type="scientific">Natrialba swarupiae</name>
    <dbReference type="NCBI Taxonomy" id="2448032"/>
    <lineage>
        <taxon>Archaea</taxon>
        <taxon>Methanobacteriati</taxon>
        <taxon>Methanobacteriota</taxon>
        <taxon>Stenosarchaea group</taxon>
        <taxon>Halobacteria</taxon>
        <taxon>Halobacteriales</taxon>
        <taxon>Natrialbaceae</taxon>
        <taxon>Natrialba</taxon>
    </lineage>
</organism>
<feature type="transmembrane region" description="Helical" evidence="8">
    <location>
        <begin position="15"/>
        <end position="36"/>
    </location>
</feature>
<keyword evidence="3 8" id="KW-0813">Transport</keyword>
<evidence type="ECO:0000256" key="4">
    <source>
        <dbReference type="ARBA" id="ARBA00022475"/>
    </source>
</evidence>
<gene>
    <name evidence="10" type="ORF">FYC77_02005</name>
</gene>
<evidence type="ECO:0000256" key="8">
    <source>
        <dbReference type="RuleBase" id="RU363032"/>
    </source>
</evidence>
<dbReference type="AlphaFoldDB" id="A0A5D5AYR8"/>
<sequence length="286" mass="31412">MIRPETEQERERRRIVVMCLPFFVLATFAAFIPLVVMARMSVSADQFENSGFSMEAWYTLATESVYLTVAWNTLWFATLATVASVIFGVGISHALEKYEFPFKGFVVSMISFPIALPGIVVAFMIIVLLGRQGLLTHTVAFFTGGSPLDIAVATTVFGLFCGYVYSLIPRSTMVLRGTYTEVNTDAEEAARALGAGSLRTFYHVTLPEIRPGVVAAFILTFRSALAIFGTVLVLQSLNVATLRIDREIAVGFNSQIAGAIGLIYFAFILAFTFVSLRFTETDVVEI</sequence>
<dbReference type="PANTHER" id="PTHR42929:SF1">
    <property type="entry name" value="INNER MEMBRANE ABC TRANSPORTER PERMEASE PROTEIN YDCU-RELATED"/>
    <property type="match status" value="1"/>
</dbReference>
<evidence type="ECO:0000256" key="3">
    <source>
        <dbReference type="ARBA" id="ARBA00022448"/>
    </source>
</evidence>
<name>A0A5D5AYR8_9EURY</name>
<feature type="transmembrane region" description="Helical" evidence="8">
    <location>
        <begin position="150"/>
        <end position="168"/>
    </location>
</feature>